<gene>
    <name evidence="1" type="primary">HaOG209505</name>
    <name evidence="1" type="ORF">B5X24_HaOG209505</name>
</gene>
<accession>A0A2W1BIG6</accession>
<dbReference type="OrthoDB" id="16066at2759"/>
<dbReference type="EMBL" id="KZ150103">
    <property type="protein sequence ID" value="PZC73484.1"/>
    <property type="molecule type" value="Genomic_DNA"/>
</dbReference>
<evidence type="ECO:0000313" key="1">
    <source>
        <dbReference type="EMBL" id="PZC73484.1"/>
    </source>
</evidence>
<keyword evidence="2" id="KW-1185">Reference proteome</keyword>
<organism evidence="1 2">
    <name type="scientific">Helicoverpa armigera</name>
    <name type="common">Cotton bollworm</name>
    <name type="synonym">Heliothis armigera</name>
    <dbReference type="NCBI Taxonomy" id="29058"/>
    <lineage>
        <taxon>Eukaryota</taxon>
        <taxon>Metazoa</taxon>
        <taxon>Ecdysozoa</taxon>
        <taxon>Arthropoda</taxon>
        <taxon>Hexapoda</taxon>
        <taxon>Insecta</taxon>
        <taxon>Pterygota</taxon>
        <taxon>Neoptera</taxon>
        <taxon>Endopterygota</taxon>
        <taxon>Lepidoptera</taxon>
        <taxon>Glossata</taxon>
        <taxon>Ditrysia</taxon>
        <taxon>Noctuoidea</taxon>
        <taxon>Noctuidae</taxon>
        <taxon>Heliothinae</taxon>
        <taxon>Helicoverpa</taxon>
    </lineage>
</organism>
<dbReference type="AlphaFoldDB" id="A0A2W1BIG6"/>
<sequence>MGKESDEEDNEGARQRREQLTALKEAAYELLGKAWPKEPDTQEKYQDVFFEHCSKSYPTSSRSTQLAILASVARVLERLTVLSNVEPMETDNMPASNRDKAISSVTGHVVLIIEYTLQNSNQVRHRRDALNIMEILVKQLKDLNKTEELDKLRTIYQMYVQDLSKDSSHEIRTKVDSIKVHFK</sequence>
<protein>
    <submittedName>
        <fullName evidence="1">Uncharacterized protein</fullName>
    </submittedName>
</protein>
<proteinExistence type="predicted"/>
<dbReference type="Proteomes" id="UP000249218">
    <property type="component" value="Unassembled WGS sequence"/>
</dbReference>
<evidence type="ECO:0000313" key="2">
    <source>
        <dbReference type="Proteomes" id="UP000249218"/>
    </source>
</evidence>
<name>A0A2W1BIG6_HELAM</name>
<reference evidence="1 2" key="1">
    <citation type="journal article" date="2017" name="BMC Biol.">
        <title>Genomic innovations, transcriptional plasticity and gene loss underlying the evolution and divergence of two highly polyphagous and invasive Helicoverpa pest species.</title>
        <authorList>
            <person name="Pearce S.L."/>
            <person name="Clarke D.F."/>
            <person name="East P.D."/>
            <person name="Elfekih S."/>
            <person name="Gordon K.H."/>
            <person name="Jermiin L.S."/>
            <person name="McGaughran A."/>
            <person name="Oakeshott J.G."/>
            <person name="Papanikolaou A."/>
            <person name="Perera O.P."/>
            <person name="Rane R.V."/>
            <person name="Richards S."/>
            <person name="Tay W.T."/>
            <person name="Walsh T.K."/>
            <person name="Anderson A."/>
            <person name="Anderson C.J."/>
            <person name="Asgari S."/>
            <person name="Board P.G."/>
            <person name="Bretschneider A."/>
            <person name="Campbell P.M."/>
            <person name="Chertemps T."/>
            <person name="Christeller J.T."/>
            <person name="Coppin C.W."/>
            <person name="Downes S.J."/>
            <person name="Duan G."/>
            <person name="Farnsworth C.A."/>
            <person name="Good R.T."/>
            <person name="Han L.B."/>
            <person name="Han Y.C."/>
            <person name="Hatje K."/>
            <person name="Horne I."/>
            <person name="Huang Y.P."/>
            <person name="Hughes D.S."/>
            <person name="Jacquin-Joly E."/>
            <person name="James W."/>
            <person name="Jhangiani S."/>
            <person name="Kollmar M."/>
            <person name="Kuwar S.S."/>
            <person name="Li S."/>
            <person name="Liu N.Y."/>
            <person name="Maibeche M.T."/>
            <person name="Miller J.R."/>
            <person name="Montagne N."/>
            <person name="Perry T."/>
            <person name="Qu J."/>
            <person name="Song S.V."/>
            <person name="Sutton G.G."/>
            <person name="Vogel H."/>
            <person name="Walenz B.P."/>
            <person name="Xu W."/>
            <person name="Zhang H.J."/>
            <person name="Zou Z."/>
            <person name="Batterham P."/>
            <person name="Edwards O.R."/>
            <person name="Feyereisen R."/>
            <person name="Gibbs R.A."/>
            <person name="Heckel D.G."/>
            <person name="McGrath A."/>
            <person name="Robin C."/>
            <person name="Scherer S.E."/>
            <person name="Worley K.C."/>
            <person name="Wu Y.D."/>
        </authorList>
    </citation>
    <scope>NUCLEOTIDE SEQUENCE [LARGE SCALE GENOMIC DNA]</scope>
    <source>
        <strain evidence="1">Harm_GR_Male_#8</strain>
        <tissue evidence="1">Whole organism</tissue>
    </source>
</reference>